<gene>
    <name evidence="3" type="primary">ppaJ</name>
    <name evidence="3" type="ordered locus">pCM1_0023</name>
</gene>
<dbReference type="GO" id="GO:0006508">
    <property type="term" value="P:proteolysis"/>
    <property type="evidence" value="ECO:0007669"/>
    <property type="project" value="UniProtKB-KW"/>
</dbReference>
<sequence length="313" mass="33078">MPLTLLACSVGAASASAAPTPSVPASVTSPGSDPNAVSVITQSQHERDETQSYWTPERLREADTRAGVRQDADGVSAQLNSTVVDAREINSLGVLFGRKDGRPWRCSANAVDARNLSVVSTAGHCIAERGHTIDHLIFAAGYRGPNSTPLFGTFDVLWSVAPNGWTLQHGDGFDTAFVKVDTRRETRTDGSAHPGHPVLGQSGPTMSGVAFAATPTGYAAAYGYPGAIQNGNVPVRCSDEIQTLLPTVGPYLRIMDGCENFSGGASGGPVVQNVSGHRRVTGTVEGYVPGTHEVRVTYWETAARNSWEYAQTH</sequence>
<feature type="compositionally biased region" description="Low complexity" evidence="1">
    <location>
        <begin position="16"/>
        <end position="32"/>
    </location>
</feature>
<dbReference type="OrthoDB" id="5121599at2"/>
<dbReference type="GO" id="GO:0008233">
    <property type="term" value="F:peptidase activity"/>
    <property type="evidence" value="ECO:0007669"/>
    <property type="project" value="UniProtKB-KW"/>
</dbReference>
<dbReference type="RefSeq" id="WP_011931147.1">
    <property type="nucleotide sequence ID" value="NC_009478.1"/>
</dbReference>
<dbReference type="eggNOG" id="COG3591">
    <property type="taxonomic scope" value="Bacteria"/>
</dbReference>
<accession>A5CLK6</accession>
<proteinExistence type="predicted"/>
<keyword evidence="4" id="KW-1185">Reference proteome</keyword>
<evidence type="ECO:0000256" key="1">
    <source>
        <dbReference type="SAM" id="MobiDB-lite"/>
    </source>
</evidence>
<organism evidence="3 4">
    <name type="scientific">Clavibacter michiganensis subsp. michiganensis (strain NCPPB 382)</name>
    <dbReference type="NCBI Taxonomy" id="443906"/>
    <lineage>
        <taxon>Bacteria</taxon>
        <taxon>Bacillati</taxon>
        <taxon>Actinomycetota</taxon>
        <taxon>Actinomycetes</taxon>
        <taxon>Micrococcales</taxon>
        <taxon>Microbacteriaceae</taxon>
        <taxon>Clavibacter</taxon>
    </lineage>
</organism>
<dbReference type="InterPro" id="IPR009003">
    <property type="entry name" value="Peptidase_S1_PA"/>
</dbReference>
<name>A5CLK6_CLAM3</name>
<dbReference type="AlphaFoldDB" id="A5CLK6"/>
<keyword evidence="2" id="KW-0732">Signal</keyword>
<dbReference type="SUPFAM" id="SSF50494">
    <property type="entry name" value="Trypsin-like serine proteases"/>
    <property type="match status" value="1"/>
</dbReference>
<evidence type="ECO:0000256" key="2">
    <source>
        <dbReference type="SAM" id="SignalP"/>
    </source>
</evidence>
<evidence type="ECO:0000313" key="4">
    <source>
        <dbReference type="Proteomes" id="UP000001564"/>
    </source>
</evidence>
<dbReference type="InterPro" id="IPR043504">
    <property type="entry name" value="Peptidase_S1_PA_chymotrypsin"/>
</dbReference>
<keyword evidence="3" id="KW-0645">Protease</keyword>
<geneLocation type="plasmid" evidence="3 4">
    <name>pCM1</name>
</geneLocation>
<reference evidence="3 4" key="1">
    <citation type="journal article" date="2008" name="J. Bacteriol.">
        <title>The genome sequence of the tomato-pathogenic actinomycete Clavibacter michiganensis subsp. michiganensis NCPPB382 reveals a large island involved in pathogenicity.</title>
        <authorList>
            <person name="Gartemann K.H."/>
            <person name="Abt B."/>
            <person name="Bekel T."/>
            <person name="Burger A."/>
            <person name="Engemann J."/>
            <person name="Flugel M."/>
            <person name="Gaigalat L."/>
            <person name="Goesmann A."/>
            <person name="Grafen I."/>
            <person name="Kalinowski J."/>
            <person name="Kaup O."/>
            <person name="Kirchner O."/>
            <person name="Krause L."/>
            <person name="Linke B."/>
            <person name="McHardy A."/>
            <person name="Meyer F."/>
            <person name="Pohle S."/>
            <person name="Ruckert C."/>
            <person name="Schneiker S."/>
            <person name="Zellermann E.M."/>
            <person name="Puhler A."/>
            <person name="Eichenlaub R."/>
            <person name="Kaiser O."/>
            <person name="Bartels D."/>
        </authorList>
    </citation>
    <scope>NUCLEOTIDE SEQUENCE [LARGE SCALE GENOMIC DNA]</scope>
    <source>
        <strain evidence="3 4">NCPPB 382</strain>
    </source>
</reference>
<keyword evidence="3" id="KW-0614">Plasmid</keyword>
<dbReference type="EMBL" id="AM711865">
    <property type="protein sequence ID" value="CAM98476.1"/>
    <property type="molecule type" value="Genomic_DNA"/>
</dbReference>
<dbReference type="HOGENOM" id="CLU_924226_0_0_11"/>
<feature type="region of interest" description="Disordered" evidence="1">
    <location>
        <begin position="16"/>
        <end position="52"/>
    </location>
</feature>
<feature type="signal peptide" evidence="2">
    <location>
        <begin position="1"/>
        <end position="17"/>
    </location>
</feature>
<dbReference type="KEGG" id="cmi:pCM1_0023"/>
<keyword evidence="3" id="KW-0378">Hydrolase</keyword>
<dbReference type="Proteomes" id="UP000001564">
    <property type="component" value="Plasmid pCM1"/>
</dbReference>
<dbReference type="Gene3D" id="2.40.10.10">
    <property type="entry name" value="Trypsin-like serine proteases"/>
    <property type="match status" value="2"/>
</dbReference>
<protein>
    <submittedName>
        <fullName evidence="3">Extracellular serine protease</fullName>
    </submittedName>
</protein>
<feature type="chain" id="PRO_5002680418" evidence="2">
    <location>
        <begin position="18"/>
        <end position="313"/>
    </location>
</feature>
<evidence type="ECO:0000313" key="3">
    <source>
        <dbReference type="EMBL" id="CAM98476.1"/>
    </source>
</evidence>